<evidence type="ECO:0000256" key="2">
    <source>
        <dbReference type="SAM" id="Phobius"/>
    </source>
</evidence>
<accession>W7F705</accession>
<sequence>MTNTNLIIAIIFAGLFGLALMFIALWCLSRYIHSCCLNIGQWLHALSPQPPKDPPVVYVENHRSRSRKSERGRNLDPLRTKRDHESGNFEYEQTGDGSVDTRPTVQLCAPVQVQQQPYNPRYYPLLWQDQTQNIQSVMRHQTSMHWQAQGTPRVPTYATQTTIPQQPNPQMTMEISEPFQGPSRYQPHMLSQPQKCLSAKARSPEKYARKARKVDYIHICDEYPPFVLEALNKAAPSSPPTSSSSSSSSSLSDGSGTTQEVPRATIPCATAACIKTKQCPHIVARGRDTSGT</sequence>
<keyword evidence="2" id="KW-0472">Membrane</keyword>
<dbReference type="RefSeq" id="XP_014561292.1">
    <property type="nucleotide sequence ID" value="XM_014705806.1"/>
</dbReference>
<dbReference type="EMBL" id="KI968697">
    <property type="protein sequence ID" value="EUN31667.1"/>
    <property type="molecule type" value="Genomic_DNA"/>
</dbReference>
<evidence type="ECO:0000313" key="3">
    <source>
        <dbReference type="EMBL" id="EUN31667.1"/>
    </source>
</evidence>
<reference evidence="3 4" key="1">
    <citation type="journal article" date="2013" name="PLoS Genet.">
        <title>Comparative genome structure, secondary metabolite, and effector coding capacity across Cochliobolus pathogens.</title>
        <authorList>
            <person name="Condon B.J."/>
            <person name="Leng Y."/>
            <person name="Wu D."/>
            <person name="Bushley K.E."/>
            <person name="Ohm R.A."/>
            <person name="Otillar R."/>
            <person name="Martin J."/>
            <person name="Schackwitz W."/>
            <person name="Grimwood J."/>
            <person name="MohdZainudin N."/>
            <person name="Xue C."/>
            <person name="Wang R."/>
            <person name="Manning V.A."/>
            <person name="Dhillon B."/>
            <person name="Tu Z.J."/>
            <person name="Steffenson B.J."/>
            <person name="Salamov A."/>
            <person name="Sun H."/>
            <person name="Lowry S."/>
            <person name="LaButti K."/>
            <person name="Han J."/>
            <person name="Copeland A."/>
            <person name="Lindquist E."/>
            <person name="Barry K."/>
            <person name="Schmutz J."/>
            <person name="Baker S.E."/>
            <person name="Ciuffetti L.M."/>
            <person name="Grigoriev I.V."/>
            <person name="Zhong S."/>
            <person name="Turgeon B.G."/>
        </authorList>
    </citation>
    <scope>NUCLEOTIDE SEQUENCE [LARGE SCALE GENOMIC DNA]</scope>
    <source>
        <strain evidence="3 4">FI3</strain>
    </source>
</reference>
<dbReference type="GeneID" id="26255265"/>
<name>W7F705_BIPV3</name>
<dbReference type="HOGENOM" id="CLU_059751_0_0_1"/>
<dbReference type="OrthoDB" id="3798784at2759"/>
<keyword evidence="2" id="KW-0812">Transmembrane</keyword>
<dbReference type="Proteomes" id="UP000054337">
    <property type="component" value="Unassembled WGS sequence"/>
</dbReference>
<feature type="region of interest" description="Disordered" evidence="1">
    <location>
        <begin position="60"/>
        <end position="102"/>
    </location>
</feature>
<keyword evidence="2" id="KW-1133">Transmembrane helix</keyword>
<protein>
    <submittedName>
        <fullName evidence="3">Uncharacterized protein</fullName>
    </submittedName>
</protein>
<evidence type="ECO:0000256" key="1">
    <source>
        <dbReference type="SAM" id="MobiDB-lite"/>
    </source>
</evidence>
<dbReference type="AlphaFoldDB" id="W7F705"/>
<organism evidence="3 4">
    <name type="scientific">Bipolaris victoriae (strain FI3)</name>
    <name type="common">Victoria blight of oats agent</name>
    <name type="synonym">Cochliobolus victoriae</name>
    <dbReference type="NCBI Taxonomy" id="930091"/>
    <lineage>
        <taxon>Eukaryota</taxon>
        <taxon>Fungi</taxon>
        <taxon>Dikarya</taxon>
        <taxon>Ascomycota</taxon>
        <taxon>Pezizomycotina</taxon>
        <taxon>Dothideomycetes</taxon>
        <taxon>Pleosporomycetidae</taxon>
        <taxon>Pleosporales</taxon>
        <taxon>Pleosporineae</taxon>
        <taxon>Pleosporaceae</taxon>
        <taxon>Bipolaris</taxon>
    </lineage>
</organism>
<keyword evidence="4" id="KW-1185">Reference proteome</keyword>
<feature type="compositionally biased region" description="Low complexity" evidence="1">
    <location>
        <begin position="240"/>
        <end position="258"/>
    </location>
</feature>
<evidence type="ECO:0000313" key="4">
    <source>
        <dbReference type="Proteomes" id="UP000054337"/>
    </source>
</evidence>
<feature type="region of interest" description="Disordered" evidence="1">
    <location>
        <begin position="234"/>
        <end position="262"/>
    </location>
</feature>
<gene>
    <name evidence="3" type="ORF">COCVIDRAFT_33625</name>
</gene>
<feature type="compositionally biased region" description="Basic and acidic residues" evidence="1">
    <location>
        <begin position="60"/>
        <end position="87"/>
    </location>
</feature>
<proteinExistence type="predicted"/>
<feature type="transmembrane region" description="Helical" evidence="2">
    <location>
        <begin position="6"/>
        <end position="28"/>
    </location>
</feature>